<dbReference type="EMBL" id="JAHWDP010000001">
    <property type="protein sequence ID" value="MBW2937348.1"/>
    <property type="molecule type" value="Genomic_DNA"/>
</dbReference>
<accession>A0A9X1FMF8</accession>
<organism evidence="1 2">
    <name type="scientific">Halomarinibacterium sedimenti</name>
    <dbReference type="NCBI Taxonomy" id="2857106"/>
    <lineage>
        <taxon>Bacteria</taxon>
        <taxon>Pseudomonadati</taxon>
        <taxon>Bacteroidota</taxon>
        <taxon>Flavobacteriia</taxon>
        <taxon>Flavobacteriales</taxon>
        <taxon>Flavobacteriaceae</taxon>
        <taxon>Halomarinibacterium</taxon>
    </lineage>
</organism>
<gene>
    <name evidence="1" type="ORF">KXJ69_04485</name>
</gene>
<reference evidence="1" key="1">
    <citation type="submission" date="2021-07" db="EMBL/GenBank/DDBJ databases">
        <title>Aureisphaera sp. CAU 1614 isolated from sea sediment.</title>
        <authorList>
            <person name="Kim W."/>
        </authorList>
    </citation>
    <scope>NUCLEOTIDE SEQUENCE</scope>
    <source>
        <strain evidence="1">CAU 1614</strain>
    </source>
</reference>
<name>A0A9X1FMF8_9FLAO</name>
<dbReference type="AlphaFoldDB" id="A0A9X1FMF8"/>
<keyword evidence="2" id="KW-1185">Reference proteome</keyword>
<evidence type="ECO:0000313" key="1">
    <source>
        <dbReference type="EMBL" id="MBW2937348.1"/>
    </source>
</evidence>
<dbReference type="Proteomes" id="UP001138686">
    <property type="component" value="Unassembled WGS sequence"/>
</dbReference>
<sequence length="163" mass="19375">MTHYKLHLDDDGEEDFILVAIHCSEEAYKMAFMINKHLSMRLQRKKNDIELILDEVVSTFSLFEYESEQQYTKFYLVENKCKLTFEKIHTVGSLFEDENSEKMKISHLLPEFKKVDFFLKIESDIEKFPLRKTLAQLNEINEVISAYVVENQNIKSHNNLIFN</sequence>
<proteinExistence type="predicted"/>
<dbReference type="RefSeq" id="WP_219051698.1">
    <property type="nucleotide sequence ID" value="NZ_JAHWDP010000001.1"/>
</dbReference>
<protein>
    <submittedName>
        <fullName evidence="1">IPExxxVDY family protein</fullName>
    </submittedName>
</protein>
<dbReference type="NCBIfam" id="NF033205">
    <property type="entry name" value="IPExxxVDY"/>
    <property type="match status" value="1"/>
</dbReference>
<dbReference type="InterPro" id="IPR047690">
    <property type="entry name" value="IPExxxVDY_fam"/>
</dbReference>
<comment type="caution">
    <text evidence="1">The sequence shown here is derived from an EMBL/GenBank/DDBJ whole genome shotgun (WGS) entry which is preliminary data.</text>
</comment>
<evidence type="ECO:0000313" key="2">
    <source>
        <dbReference type="Proteomes" id="UP001138686"/>
    </source>
</evidence>